<dbReference type="RefSeq" id="WP_386364809.1">
    <property type="nucleotide sequence ID" value="NZ_JBHRXZ010000022.1"/>
</dbReference>
<reference evidence="4" key="1">
    <citation type="journal article" date="2019" name="Int. J. Syst. Evol. Microbiol.">
        <title>The Global Catalogue of Microorganisms (GCM) 10K type strain sequencing project: providing services to taxonomists for standard genome sequencing and annotation.</title>
        <authorList>
            <consortium name="The Broad Institute Genomics Platform"/>
            <consortium name="The Broad Institute Genome Sequencing Center for Infectious Disease"/>
            <person name="Wu L."/>
            <person name="Ma J."/>
        </authorList>
    </citation>
    <scope>NUCLEOTIDE SEQUENCE [LARGE SCALE GENOMIC DNA]</scope>
    <source>
        <strain evidence="4">KCTC 42447</strain>
    </source>
</reference>
<dbReference type="InterPro" id="IPR007774">
    <property type="entry name" value="Put_N_fixation"/>
</dbReference>
<evidence type="ECO:0000313" key="4">
    <source>
        <dbReference type="Proteomes" id="UP001595630"/>
    </source>
</evidence>
<dbReference type="Gene3D" id="1.10.287.660">
    <property type="entry name" value="Helix hairpin bin"/>
    <property type="match status" value="1"/>
</dbReference>
<evidence type="ECO:0000256" key="2">
    <source>
        <dbReference type="ARBA" id="ARBA00044954"/>
    </source>
</evidence>
<comment type="similarity">
    <text evidence="2">Belongs to the UPF0437 family.</text>
</comment>
<evidence type="ECO:0000256" key="1">
    <source>
        <dbReference type="ARBA" id="ARBA00023231"/>
    </source>
</evidence>
<dbReference type="Proteomes" id="UP001595630">
    <property type="component" value="Unassembled WGS sequence"/>
</dbReference>
<evidence type="ECO:0000313" key="3">
    <source>
        <dbReference type="EMBL" id="MFC3608357.1"/>
    </source>
</evidence>
<name>A0ABV7T6Y8_9GAMM</name>
<comment type="caution">
    <text evidence="3">The sequence shown here is derived from an EMBL/GenBank/DDBJ whole genome shotgun (WGS) entry which is preliminary data.</text>
</comment>
<protein>
    <submittedName>
        <fullName evidence="3">CCE_0567 family metalloprotein</fullName>
    </submittedName>
</protein>
<dbReference type="EMBL" id="JBHRXZ010000022">
    <property type="protein sequence ID" value="MFC3608357.1"/>
    <property type="molecule type" value="Genomic_DNA"/>
</dbReference>
<organism evidence="3 4">
    <name type="scientific">Stutzerimonas tarimensis</name>
    <dbReference type="NCBI Taxonomy" id="1507735"/>
    <lineage>
        <taxon>Bacteria</taxon>
        <taxon>Pseudomonadati</taxon>
        <taxon>Pseudomonadota</taxon>
        <taxon>Gammaproteobacteria</taxon>
        <taxon>Pseudomonadales</taxon>
        <taxon>Pseudomonadaceae</taxon>
        <taxon>Stutzerimonas</taxon>
    </lineage>
</organism>
<accession>A0ABV7T6Y8</accession>
<proteinExistence type="inferred from homology"/>
<dbReference type="PIRSF" id="PIRSF037676">
    <property type="entry name" value="DUF683"/>
    <property type="match status" value="1"/>
</dbReference>
<dbReference type="InterPro" id="IPR029012">
    <property type="entry name" value="Helix_hairpin_bin_sf"/>
</dbReference>
<sequence>MSEDELKALKKDVSQKKRIATEWASQIHDLVEDRLLTDYDTLPELARQTHQACRDWASAKARLEEAGGA</sequence>
<gene>
    <name evidence="3" type="ORF">ACFOMF_11255</name>
</gene>
<keyword evidence="1" id="KW-0535">Nitrogen fixation</keyword>
<keyword evidence="4" id="KW-1185">Reference proteome</keyword>
<dbReference type="Pfam" id="PF05082">
    <property type="entry name" value="Rop-like"/>
    <property type="match status" value="1"/>
</dbReference>